<dbReference type="Proteomes" id="UP000217895">
    <property type="component" value="Chromosome"/>
</dbReference>
<accession>A0A1Z4JDY6</accession>
<feature type="chain" id="PRO_5011121429" description="AMIN domain-containing protein" evidence="1">
    <location>
        <begin position="26"/>
        <end position="148"/>
    </location>
</feature>
<organism evidence="2 3">
    <name type="scientific">Leptolyngbya boryana NIES-2135</name>
    <dbReference type="NCBI Taxonomy" id="1973484"/>
    <lineage>
        <taxon>Bacteria</taxon>
        <taxon>Bacillati</taxon>
        <taxon>Cyanobacteriota</taxon>
        <taxon>Cyanophyceae</taxon>
        <taxon>Leptolyngbyales</taxon>
        <taxon>Leptolyngbyaceae</taxon>
        <taxon>Leptolyngbya group</taxon>
        <taxon>Leptolyngbya</taxon>
    </lineage>
</organism>
<evidence type="ECO:0008006" key="4">
    <source>
        <dbReference type="Google" id="ProtNLM"/>
    </source>
</evidence>
<protein>
    <recommendedName>
        <fullName evidence="4">AMIN domain-containing protein</fullName>
    </recommendedName>
</protein>
<keyword evidence="3" id="KW-1185">Reference proteome</keyword>
<sequence length="148" mass="15877">MLKPFGFGILATLVTVSSVMTPAAAQNPPKPTVTPAPEAQFIPRARVELKGDRVNIMLVNKTNAAISYQAVGDTQVRTLPGRGTVMLQGLRVPTTLTLDRQDSGLLQVTPKQSQKAPGTIEVTLETNTDLGTDSPTMRVEENGSIFLY</sequence>
<evidence type="ECO:0000313" key="2">
    <source>
        <dbReference type="EMBL" id="BAY54941.1"/>
    </source>
</evidence>
<feature type="signal peptide" evidence="1">
    <location>
        <begin position="1"/>
        <end position="25"/>
    </location>
</feature>
<dbReference type="AlphaFoldDB" id="A0A1Z4JDY6"/>
<evidence type="ECO:0000313" key="3">
    <source>
        <dbReference type="Proteomes" id="UP000217895"/>
    </source>
</evidence>
<proteinExistence type="predicted"/>
<dbReference type="EMBL" id="AP018203">
    <property type="protein sequence ID" value="BAY54941.1"/>
    <property type="molecule type" value="Genomic_DNA"/>
</dbReference>
<keyword evidence="1" id="KW-0732">Signal</keyword>
<reference evidence="2 3" key="1">
    <citation type="submission" date="2017-06" db="EMBL/GenBank/DDBJ databases">
        <title>Genome sequencing of cyanobaciteial culture collection at National Institute for Environmental Studies (NIES).</title>
        <authorList>
            <person name="Hirose Y."/>
            <person name="Shimura Y."/>
            <person name="Fujisawa T."/>
            <person name="Nakamura Y."/>
            <person name="Kawachi M."/>
        </authorList>
    </citation>
    <scope>NUCLEOTIDE SEQUENCE [LARGE SCALE GENOMIC DNA]</scope>
    <source>
        <strain evidence="2 3">NIES-2135</strain>
    </source>
</reference>
<evidence type="ECO:0000256" key="1">
    <source>
        <dbReference type="SAM" id="SignalP"/>
    </source>
</evidence>
<gene>
    <name evidence="2" type="ORF">NIES2135_17610</name>
</gene>
<name>A0A1Z4JDY6_LEPBY</name>